<dbReference type="InterPro" id="IPR036328">
    <property type="entry name" value="MliC_sf"/>
</dbReference>
<keyword evidence="9" id="KW-1185">Reference proteome</keyword>
<keyword evidence="4" id="KW-0449">Lipoprotein</keyword>
<dbReference type="Pfam" id="PF03724">
    <property type="entry name" value="META"/>
    <property type="match status" value="1"/>
</dbReference>
<dbReference type="PANTHER" id="PTHR35535">
    <property type="entry name" value="HEAT SHOCK PROTEIN HSLJ"/>
    <property type="match status" value="1"/>
</dbReference>
<proteinExistence type="predicted"/>
<keyword evidence="3" id="KW-0564">Palmitate</keyword>
<comment type="caution">
    <text evidence="8">The sequence shown here is derived from an EMBL/GenBank/DDBJ whole genome shotgun (WGS) entry which is preliminary data.</text>
</comment>
<dbReference type="InterPro" id="IPR053147">
    <property type="entry name" value="Hsp_HslJ-like"/>
</dbReference>
<evidence type="ECO:0000256" key="1">
    <source>
        <dbReference type="ARBA" id="ARBA00022729"/>
    </source>
</evidence>
<dbReference type="SUPFAM" id="SSF141488">
    <property type="entry name" value="YdhA-like"/>
    <property type="match status" value="1"/>
</dbReference>
<dbReference type="InterPro" id="IPR038670">
    <property type="entry name" value="HslJ-like_sf"/>
</dbReference>
<name>A0ABT7H7P4_9GAMM</name>
<dbReference type="PROSITE" id="PS51257">
    <property type="entry name" value="PROKAR_LIPOPROTEIN"/>
    <property type="match status" value="1"/>
</dbReference>
<keyword evidence="2" id="KW-0472">Membrane</keyword>
<sequence>MSPMRILAVPVAVAGLVLSACSTTPGPERPAVGSYACGQLDIQVSADPDSRLLSVDYLDKRLQLEPAESASGALYQAPGDDSTRFWSKGERAMLTISGQNYPECLKPGALERPFIALGNEPFWRAKVQGGMLEVTRPHEQDATMSILVDLKSEDRDGRRFIGEDDGVRATLKVATQLCQDTMSGVQFPYQARLTINGDVFEGCGGDPLRLFQGAEWVVDDLTGKGIIDRSRMSLQFREDNRVSGRASCNRFTGRYEFTGEGSLTFSQLATTRMACAPALMNQEDRFLDVMGRVSRGRIGQHGELLLSTPEGETIKAFQSDHDSP</sequence>
<dbReference type="PANTHER" id="PTHR35535:SF1">
    <property type="entry name" value="HEAT SHOCK PROTEIN HSLJ"/>
    <property type="match status" value="1"/>
</dbReference>
<dbReference type="InterPro" id="IPR018660">
    <property type="entry name" value="MliC"/>
</dbReference>
<evidence type="ECO:0000259" key="7">
    <source>
        <dbReference type="Pfam" id="PF09864"/>
    </source>
</evidence>
<evidence type="ECO:0000256" key="2">
    <source>
        <dbReference type="ARBA" id="ARBA00023136"/>
    </source>
</evidence>
<dbReference type="Pfam" id="PF09864">
    <property type="entry name" value="MliC"/>
    <property type="match status" value="1"/>
</dbReference>
<evidence type="ECO:0000256" key="3">
    <source>
        <dbReference type="ARBA" id="ARBA00023139"/>
    </source>
</evidence>
<feature type="domain" description="C-type lysozyme inhibitor" evidence="7">
    <location>
        <begin position="35"/>
        <end position="100"/>
    </location>
</feature>
<protein>
    <submittedName>
        <fullName evidence="8">META domain-containing protein</fullName>
    </submittedName>
</protein>
<feature type="signal peptide" evidence="5">
    <location>
        <begin position="1"/>
        <end position="22"/>
    </location>
</feature>
<dbReference type="RefSeq" id="WP_285367050.1">
    <property type="nucleotide sequence ID" value="NZ_JASSQD010000001.1"/>
</dbReference>
<dbReference type="InterPro" id="IPR005184">
    <property type="entry name" value="DUF306_Meta_HslJ"/>
</dbReference>
<feature type="domain" description="DUF306" evidence="6">
    <location>
        <begin position="211"/>
        <end position="317"/>
    </location>
</feature>
<dbReference type="Proteomes" id="UP001223547">
    <property type="component" value="Unassembled WGS sequence"/>
</dbReference>
<organism evidence="8 9">
    <name type="scientific">Marinobacter albus</name>
    <dbReference type="NCBI Taxonomy" id="3030833"/>
    <lineage>
        <taxon>Bacteria</taxon>
        <taxon>Pseudomonadati</taxon>
        <taxon>Pseudomonadota</taxon>
        <taxon>Gammaproteobacteria</taxon>
        <taxon>Pseudomonadales</taxon>
        <taxon>Marinobacteraceae</taxon>
        <taxon>Marinobacter</taxon>
    </lineage>
</organism>
<gene>
    <name evidence="8" type="ORF">QQF73_01970</name>
</gene>
<reference evidence="8 9" key="1">
    <citation type="submission" date="2023-05" db="EMBL/GenBank/DDBJ databases">
        <title>Marinobacter albus sp. nov., a marine bacterium isolated from sand in a coastal intertidal zone of huludao.</title>
        <authorList>
            <person name="Deng T."/>
        </authorList>
    </citation>
    <scope>NUCLEOTIDE SEQUENCE [LARGE SCALE GENOMIC DNA]</scope>
    <source>
        <strain evidence="8 9">M216</strain>
    </source>
</reference>
<feature type="chain" id="PRO_5046193992" evidence="5">
    <location>
        <begin position="23"/>
        <end position="324"/>
    </location>
</feature>
<evidence type="ECO:0000313" key="8">
    <source>
        <dbReference type="EMBL" id="MDK9556376.1"/>
    </source>
</evidence>
<evidence type="ECO:0000256" key="4">
    <source>
        <dbReference type="ARBA" id="ARBA00023288"/>
    </source>
</evidence>
<keyword evidence="1 5" id="KW-0732">Signal</keyword>
<evidence type="ECO:0000259" key="6">
    <source>
        <dbReference type="Pfam" id="PF03724"/>
    </source>
</evidence>
<evidence type="ECO:0000256" key="5">
    <source>
        <dbReference type="SAM" id="SignalP"/>
    </source>
</evidence>
<dbReference type="Gene3D" id="2.40.128.270">
    <property type="match status" value="1"/>
</dbReference>
<evidence type="ECO:0000313" key="9">
    <source>
        <dbReference type="Proteomes" id="UP001223547"/>
    </source>
</evidence>
<accession>A0ABT7H7P4</accession>
<dbReference type="Gene3D" id="2.40.128.200">
    <property type="match status" value="1"/>
</dbReference>
<dbReference type="EMBL" id="JASSQD010000001">
    <property type="protein sequence ID" value="MDK9556376.1"/>
    <property type="molecule type" value="Genomic_DNA"/>
</dbReference>